<name>A0A177D5M4_ALTAL</name>
<feature type="region of interest" description="Disordered" evidence="1">
    <location>
        <begin position="1"/>
        <end position="50"/>
    </location>
</feature>
<reference evidence="2 3" key="1">
    <citation type="submission" date="2016-05" db="EMBL/GenBank/DDBJ databases">
        <title>Comparative analysis of secretome profiles of manganese(II)-oxidizing ascomycete fungi.</title>
        <authorList>
            <consortium name="DOE Joint Genome Institute"/>
            <person name="Zeiner C.A."/>
            <person name="Purvine S.O."/>
            <person name="Zink E.M."/>
            <person name="Wu S."/>
            <person name="Pasa-Tolic L."/>
            <person name="Chaput D.L."/>
            <person name="Haridas S."/>
            <person name="Grigoriev I.V."/>
            <person name="Santelli C.M."/>
            <person name="Hansel C.M."/>
        </authorList>
    </citation>
    <scope>NUCLEOTIDE SEQUENCE [LARGE SCALE GENOMIC DNA]</scope>
    <source>
        <strain evidence="2 3">SRC1lrK2f</strain>
    </source>
</reference>
<dbReference type="RefSeq" id="XP_018379881.1">
    <property type="nucleotide sequence ID" value="XM_018528947.1"/>
</dbReference>
<dbReference type="KEGG" id="aalt:CC77DRAFT_1067032"/>
<organism evidence="2 3">
    <name type="scientific">Alternaria alternata</name>
    <name type="common">Alternaria rot fungus</name>
    <name type="synonym">Torula alternata</name>
    <dbReference type="NCBI Taxonomy" id="5599"/>
    <lineage>
        <taxon>Eukaryota</taxon>
        <taxon>Fungi</taxon>
        <taxon>Dikarya</taxon>
        <taxon>Ascomycota</taxon>
        <taxon>Pezizomycotina</taxon>
        <taxon>Dothideomycetes</taxon>
        <taxon>Pleosporomycetidae</taxon>
        <taxon>Pleosporales</taxon>
        <taxon>Pleosporineae</taxon>
        <taxon>Pleosporaceae</taxon>
        <taxon>Alternaria</taxon>
        <taxon>Alternaria sect. Alternaria</taxon>
        <taxon>Alternaria alternata complex</taxon>
    </lineage>
</organism>
<accession>A0A177D5M4</accession>
<feature type="region of interest" description="Disordered" evidence="1">
    <location>
        <begin position="239"/>
        <end position="308"/>
    </location>
</feature>
<feature type="region of interest" description="Disordered" evidence="1">
    <location>
        <begin position="138"/>
        <end position="162"/>
    </location>
</feature>
<evidence type="ECO:0000313" key="3">
    <source>
        <dbReference type="Proteomes" id="UP000077248"/>
    </source>
</evidence>
<keyword evidence="3" id="KW-1185">Reference proteome</keyword>
<dbReference type="EMBL" id="KV441500">
    <property type="protein sequence ID" value="OAG14460.1"/>
    <property type="molecule type" value="Genomic_DNA"/>
</dbReference>
<dbReference type="VEuPathDB" id="FungiDB:CC77DRAFT_1067032"/>
<gene>
    <name evidence="2" type="ORF">CC77DRAFT_1067032</name>
</gene>
<evidence type="ECO:0000256" key="1">
    <source>
        <dbReference type="SAM" id="MobiDB-lite"/>
    </source>
</evidence>
<dbReference type="GeneID" id="29114541"/>
<sequence length="366" mass="40570">MNTSSRQIATFYTGSDSSSLYSEDEGRSDSNLLGTQSHHRSSLEPNIRGLPCDDARDFDGTPASSFTKVLTSSDLNDGQGFNLDASGNYTPACRLETQQEARARRSQSVTEATPLEHNVWRDTTLDESKTYLQRILAEHDATNEGSSSDEYRKQDQINGERSARHVALASRNMCPINSNAGSLRHRRETLLSTTSLISTDSGEQTEFSYQTDGYHNMLQDGTHTLDTAEDIFQPVTPRPRALTLSDTPSKRQLHSSSSLASDGSAHQSTALSGLDEADGESDKLLSTGASDQRIQRSTRRSSLAARRQGRADWRNRALLSSTGQMYGLRDRGEGYVAGRYVTVIEEDAQPEKEKRRRDAWKRVSCF</sequence>
<feature type="compositionally biased region" description="Low complexity" evidence="1">
    <location>
        <begin position="254"/>
        <end position="268"/>
    </location>
</feature>
<feature type="compositionally biased region" description="Polar residues" evidence="1">
    <location>
        <begin position="1"/>
        <end position="21"/>
    </location>
</feature>
<dbReference type="AlphaFoldDB" id="A0A177D5M4"/>
<protein>
    <submittedName>
        <fullName evidence="2">Uncharacterized protein</fullName>
    </submittedName>
</protein>
<proteinExistence type="predicted"/>
<dbReference type="Proteomes" id="UP000077248">
    <property type="component" value="Unassembled WGS sequence"/>
</dbReference>
<evidence type="ECO:0000313" key="2">
    <source>
        <dbReference type="EMBL" id="OAG14460.1"/>
    </source>
</evidence>